<dbReference type="EMBL" id="SSTD01003515">
    <property type="protein sequence ID" value="TYK26168.1"/>
    <property type="molecule type" value="Genomic_DNA"/>
</dbReference>
<evidence type="ECO:0000313" key="4">
    <source>
        <dbReference type="Proteomes" id="UP000321393"/>
    </source>
</evidence>
<evidence type="ECO:0000259" key="1">
    <source>
        <dbReference type="PROSITE" id="PS50013"/>
    </source>
</evidence>
<feature type="domain" description="Chromo" evidence="1">
    <location>
        <begin position="111"/>
        <end position="150"/>
    </location>
</feature>
<dbReference type="EMBL" id="SSTE01001955">
    <property type="protein sequence ID" value="KAA0064012.1"/>
    <property type="molecule type" value="Genomic_DNA"/>
</dbReference>
<dbReference type="InterPro" id="IPR000953">
    <property type="entry name" value="Chromo/chromo_shadow_dom"/>
</dbReference>
<protein>
    <submittedName>
        <fullName evidence="2 3">Mitochondrial protein</fullName>
    </submittedName>
</protein>
<sequence length="167" mass="19633">MQQYGSIAAPLTHLLKKGGFKWNEEAEEVFERPKKATMSLLVLALSNFDHPFEIETDVSGAISPWILWMDCQSLKDMREIVRLHGFPTSIVSDRDKIFLSHFWKEMFRMLAKPKKILGYQKNKAGSREVLLCWKGLPRHEVTWESYEDMERLYLEFHLEDKVNLEGE</sequence>
<dbReference type="OrthoDB" id="1304599at2759"/>
<dbReference type="SUPFAM" id="SSF56672">
    <property type="entry name" value="DNA/RNA polymerases"/>
    <property type="match status" value="1"/>
</dbReference>
<comment type="caution">
    <text evidence="3">The sequence shown here is derived from an EMBL/GenBank/DDBJ whole genome shotgun (WGS) entry which is preliminary data.</text>
</comment>
<proteinExistence type="predicted"/>
<dbReference type="SUPFAM" id="SSF54160">
    <property type="entry name" value="Chromo domain-like"/>
    <property type="match status" value="1"/>
</dbReference>
<dbReference type="Proteomes" id="UP000321393">
    <property type="component" value="Unassembled WGS sequence"/>
</dbReference>
<dbReference type="InterPro" id="IPR043128">
    <property type="entry name" value="Rev_trsase/Diguanyl_cyclase"/>
</dbReference>
<dbReference type="PANTHER" id="PTHR35046:SF26">
    <property type="entry name" value="RNA-DIRECTED DNA POLYMERASE"/>
    <property type="match status" value="1"/>
</dbReference>
<dbReference type="Gene3D" id="3.30.70.270">
    <property type="match status" value="1"/>
</dbReference>
<reference evidence="4 5" key="1">
    <citation type="submission" date="2019-08" db="EMBL/GenBank/DDBJ databases">
        <title>Draft genome sequences of two oriental melons (Cucumis melo L. var makuwa).</title>
        <authorList>
            <person name="Kwon S.-Y."/>
        </authorList>
    </citation>
    <scope>NUCLEOTIDE SEQUENCE [LARGE SCALE GENOMIC DNA]</scope>
    <source>
        <strain evidence="5">cv. Chang Bougi</strain>
        <strain evidence="4">cv. SW 3</strain>
        <tissue evidence="3">Leaf</tissue>
    </source>
</reference>
<name>A0A5D3DRJ2_CUCMM</name>
<evidence type="ECO:0000313" key="2">
    <source>
        <dbReference type="EMBL" id="KAA0064012.1"/>
    </source>
</evidence>
<dbReference type="Gene3D" id="2.40.50.40">
    <property type="match status" value="1"/>
</dbReference>
<organism evidence="3 5">
    <name type="scientific">Cucumis melo var. makuwa</name>
    <name type="common">Oriental melon</name>
    <dbReference type="NCBI Taxonomy" id="1194695"/>
    <lineage>
        <taxon>Eukaryota</taxon>
        <taxon>Viridiplantae</taxon>
        <taxon>Streptophyta</taxon>
        <taxon>Embryophyta</taxon>
        <taxon>Tracheophyta</taxon>
        <taxon>Spermatophyta</taxon>
        <taxon>Magnoliopsida</taxon>
        <taxon>eudicotyledons</taxon>
        <taxon>Gunneridae</taxon>
        <taxon>Pentapetalae</taxon>
        <taxon>rosids</taxon>
        <taxon>fabids</taxon>
        <taxon>Cucurbitales</taxon>
        <taxon>Cucurbitaceae</taxon>
        <taxon>Benincaseae</taxon>
        <taxon>Cucumis</taxon>
    </lineage>
</organism>
<dbReference type="PROSITE" id="PS50013">
    <property type="entry name" value="CHROMO_2"/>
    <property type="match status" value="1"/>
</dbReference>
<dbReference type="AlphaFoldDB" id="A0A5D3DRJ2"/>
<dbReference type="InterPro" id="IPR023780">
    <property type="entry name" value="Chromo_domain"/>
</dbReference>
<dbReference type="InterPro" id="IPR043502">
    <property type="entry name" value="DNA/RNA_pol_sf"/>
</dbReference>
<evidence type="ECO:0000313" key="5">
    <source>
        <dbReference type="Proteomes" id="UP000321947"/>
    </source>
</evidence>
<dbReference type="PANTHER" id="PTHR35046">
    <property type="entry name" value="ZINC KNUCKLE (CCHC-TYPE) FAMILY PROTEIN"/>
    <property type="match status" value="1"/>
</dbReference>
<accession>A0A5D3DRJ2</accession>
<dbReference type="Proteomes" id="UP000321947">
    <property type="component" value="Unassembled WGS sequence"/>
</dbReference>
<gene>
    <name evidence="3" type="ORF">E5676_scaffold111G00940</name>
    <name evidence="2" type="ORF">E6C27_scaffold99G00070</name>
</gene>
<dbReference type="InterPro" id="IPR016197">
    <property type="entry name" value="Chromo-like_dom_sf"/>
</dbReference>
<evidence type="ECO:0000313" key="3">
    <source>
        <dbReference type="EMBL" id="TYK26168.1"/>
    </source>
</evidence>
<dbReference type="Pfam" id="PF00385">
    <property type="entry name" value="Chromo"/>
    <property type="match status" value="1"/>
</dbReference>